<dbReference type="AlphaFoldDB" id="A0A7M2WRQ3"/>
<keyword evidence="3" id="KW-1185">Reference proteome</keyword>
<dbReference type="EMBL" id="CP063458">
    <property type="protein sequence ID" value="QOV88156.1"/>
    <property type="molecule type" value="Genomic_DNA"/>
</dbReference>
<dbReference type="RefSeq" id="WP_206291125.1">
    <property type="nucleotide sequence ID" value="NZ_CP063458.1"/>
</dbReference>
<dbReference type="SUPFAM" id="SSF50939">
    <property type="entry name" value="Sialidases"/>
    <property type="match status" value="1"/>
</dbReference>
<feature type="region of interest" description="Disordered" evidence="1">
    <location>
        <begin position="645"/>
        <end position="720"/>
    </location>
</feature>
<reference evidence="2 3" key="1">
    <citation type="submission" date="2020-10" db="EMBL/GenBank/DDBJ databases">
        <title>Wide distribution of Phycisphaera-like planctomycetes from WD2101 soil group in peatlands and genome analysis of the first cultivated representative.</title>
        <authorList>
            <person name="Dedysh S.N."/>
            <person name="Beletsky A.V."/>
            <person name="Ivanova A."/>
            <person name="Kulichevskaya I.S."/>
            <person name="Suzina N.E."/>
            <person name="Philippov D.A."/>
            <person name="Rakitin A.L."/>
            <person name="Mardanov A.V."/>
            <person name="Ravin N.V."/>
        </authorList>
    </citation>
    <scope>NUCLEOTIDE SEQUENCE [LARGE SCALE GENOMIC DNA]</scope>
    <source>
        <strain evidence="2 3">M1803</strain>
    </source>
</reference>
<organism evidence="2 3">
    <name type="scientific">Humisphaera borealis</name>
    <dbReference type="NCBI Taxonomy" id="2807512"/>
    <lineage>
        <taxon>Bacteria</taxon>
        <taxon>Pseudomonadati</taxon>
        <taxon>Planctomycetota</taxon>
        <taxon>Phycisphaerae</taxon>
        <taxon>Tepidisphaerales</taxon>
        <taxon>Tepidisphaeraceae</taxon>
        <taxon>Humisphaera</taxon>
    </lineage>
</organism>
<dbReference type="KEGG" id="hbs:IPV69_18085"/>
<name>A0A7M2WRQ3_9BACT</name>
<evidence type="ECO:0000256" key="1">
    <source>
        <dbReference type="SAM" id="MobiDB-lite"/>
    </source>
</evidence>
<accession>A0A7M2WRQ3</accession>
<gene>
    <name evidence="2" type="ORF">IPV69_18085</name>
</gene>
<dbReference type="InterPro" id="IPR036278">
    <property type="entry name" value="Sialidase_sf"/>
</dbReference>
<dbReference type="CDD" id="cd15482">
    <property type="entry name" value="Sialidase_non-viral"/>
    <property type="match status" value="1"/>
</dbReference>
<feature type="compositionally biased region" description="Polar residues" evidence="1">
    <location>
        <begin position="672"/>
        <end position="683"/>
    </location>
</feature>
<evidence type="ECO:0000313" key="3">
    <source>
        <dbReference type="Proteomes" id="UP000593765"/>
    </source>
</evidence>
<proteinExistence type="predicted"/>
<dbReference type="Proteomes" id="UP000593765">
    <property type="component" value="Chromosome"/>
</dbReference>
<protein>
    <submittedName>
        <fullName evidence="2">Exo-alpha-sialidase</fullName>
    </submittedName>
</protein>
<feature type="region of interest" description="Disordered" evidence="1">
    <location>
        <begin position="80"/>
        <end position="101"/>
    </location>
</feature>
<evidence type="ECO:0000313" key="2">
    <source>
        <dbReference type="EMBL" id="QOV88156.1"/>
    </source>
</evidence>
<sequence length="720" mass="76207">MLRQHVAPWVAALVLWSGSFTTLFGADANAVSLRIRFGMKDKEPTDWSGKLDVAAGKVREISGTRWTQGDSADGAAFKVQTRRQPVQGSADKQRIDNGGQMPMTDNGLVVTLQDVQPETPITFDSLVGKTTFKLSAIPMGKGMEALNGNLFIERVPSTSPLAEGTQDEDYPAIATGKNGTAYLVYLSFTRGKDFQGVRERPATLESGPNTGPLQEGPIRKIEKPQDLDYLTQPTGGEVVYLRVGRNGTWGEPIAVTDGKHEYYRPAVAVDGNGKVWVFYSAHLGADATLDHGNWELMARSFDADGKSGGAPINLSNGAGTDFMPSAATAADGRVWLAWVAGRGANFNVVTAHQEGEKFSAPARVSDFAANEWEPNVAAAADGRVAVAWDTYVKGDYDVYISVTGKDGAPGKPQAAAATAAFEGRASMAFDQAGKLWLAYEASPEMWGKDFGALKKKGAPLYQQGRYVDVRAMTPEGVWMEPAANLMDAMPETAAAQRGGKGAKGAAAKGPNPRVQTAIAPCYPRISVDSAGHVFLAFRGKPGSNWRVGVGSVWNEYLTRLDANGWSEAAWVPRSNNILDNRPAIAATGDGVLVAFSGDGRGEINPPKVGDPHQAGAEAGITDDGAAALNDPASNDDVVLVQAPPAGGEKLEPARPKKNAGRKNAGGRRAGQQDPNNDIFITTLSASDSAAPPARPRSSPRRWPKRQASAPTPLPNATTSG</sequence>